<reference evidence="2" key="2">
    <citation type="submission" date="2015-07" db="EMBL/GenBank/DDBJ databases">
        <title>Contrasting host-pathogen interactions and genome evolution in two generalist and specialist microsporidian pathogens of mosquitoes.</title>
        <authorList>
            <consortium name="The Broad Institute Genomics Platform"/>
            <consortium name="The Broad Institute Genome Sequencing Center for Infectious Disease"/>
            <person name="Cuomo C.A."/>
            <person name="Sanscrainte N.D."/>
            <person name="Goldberg J.M."/>
            <person name="Heiman D."/>
            <person name="Young S."/>
            <person name="Zeng Q."/>
            <person name="Becnel J.J."/>
            <person name="Birren B.W."/>
        </authorList>
    </citation>
    <scope>NUCLEOTIDE SEQUENCE [LARGE SCALE GENOMIC DNA]</scope>
    <source>
        <strain evidence="2">USNM 41457</strain>
    </source>
</reference>
<dbReference type="InParanoid" id="J8ZVK6"/>
<dbReference type="EMBL" id="AFBI03000002">
    <property type="protein sequence ID" value="EJW03683.1"/>
    <property type="molecule type" value="Genomic_DNA"/>
</dbReference>
<evidence type="ECO:0000313" key="1">
    <source>
        <dbReference type="EMBL" id="EJW03683.1"/>
    </source>
</evidence>
<dbReference type="AlphaFoldDB" id="J8ZVK6"/>
<protein>
    <submittedName>
        <fullName evidence="1">Uncharacterized protein</fullName>
    </submittedName>
</protein>
<dbReference type="VEuPathDB" id="MicrosporidiaDB:EDEG_00171"/>
<dbReference type="Proteomes" id="UP000003163">
    <property type="component" value="Unassembled WGS sequence"/>
</dbReference>
<comment type="caution">
    <text evidence="1">The sequence shown here is derived from an EMBL/GenBank/DDBJ whole genome shotgun (WGS) entry which is preliminary data.</text>
</comment>
<sequence>MDSENIIDGYFIYSKPFLCAKKAFILNDIQIYDVRMPIPPGYNYLTNEDDKILFFDCVEVTDYEIRKKSQVFLIYCVNYVEDEGLNICRTNNVKSTDVSCKEENEMNHEEIELKYEEKMVYTGKESVWFSNRCRSGTKLGFSFIKKSGQKMSNLFNSYISKKSSNDSEAKEEFKNLADSGINRNEGGRNISYFNTFPENLYFTLVEAKEPNGVFLVIENKKYSLYCYKQNSYYTRIYFKNKIIEYEIYNSNRKEKDIFPTFQNLNVSSSFISNVEVKINKSENKNNHDKMENSIISLDNIRIEENSNIPQQMIRFLVSFTSSREINKKCDVFCFSTACNKMCYGYAIYQYINDRKYCKILLSTLKSPQMLFYAIKFFNSYDFRFFFDVLSKIPQFNCESYNIKIFKNEICAGEFHNKRDEVDYIEKRDTGKLEALDFDGIENKNASSETSQIELGNNLNLKKYDNIHSNSTDLLVSNNIDIQDSEKFSIKYENLYTQIGINEIIQKKLNSSTFQSEKTIL</sequence>
<organism evidence="1 2">
    <name type="scientific">Edhazardia aedis (strain USNM 41457)</name>
    <name type="common">Microsporidian parasite</name>
    <dbReference type="NCBI Taxonomy" id="1003232"/>
    <lineage>
        <taxon>Eukaryota</taxon>
        <taxon>Fungi</taxon>
        <taxon>Fungi incertae sedis</taxon>
        <taxon>Microsporidia</taxon>
        <taxon>Edhazardia</taxon>
    </lineage>
</organism>
<gene>
    <name evidence="1" type="ORF">EDEG_00171</name>
</gene>
<keyword evidence="2" id="KW-1185">Reference proteome</keyword>
<name>J8ZVK6_EDHAE</name>
<evidence type="ECO:0000313" key="2">
    <source>
        <dbReference type="Proteomes" id="UP000003163"/>
    </source>
</evidence>
<reference evidence="1 2" key="1">
    <citation type="submission" date="2011-08" db="EMBL/GenBank/DDBJ databases">
        <authorList>
            <person name="Liu Z.J."/>
            <person name="Shi F.L."/>
            <person name="Lu J.Q."/>
            <person name="Li M."/>
            <person name="Wang Z.L."/>
        </authorList>
    </citation>
    <scope>NUCLEOTIDE SEQUENCE [LARGE SCALE GENOMIC DNA]</scope>
    <source>
        <strain evidence="1 2">USNM 41457</strain>
    </source>
</reference>
<accession>J8ZVK6</accession>
<proteinExistence type="predicted"/>
<dbReference type="HOGENOM" id="CLU_523763_0_0_1"/>